<feature type="compositionally biased region" description="Acidic residues" evidence="1">
    <location>
        <begin position="428"/>
        <end position="441"/>
    </location>
</feature>
<evidence type="ECO:0000256" key="1">
    <source>
        <dbReference type="SAM" id="MobiDB-lite"/>
    </source>
</evidence>
<sequence>MASKAALEAVPLTARFTALPFLYQTRTLSGLRQRKPAVQSRVVNSIGTRTFGVTCPCKREAPPDQRRQTVGEADPASSVEPCESADEHKGPRIRRTTSLHYREPAVSDKFGVEEFRVADGEISGLIRKTWMVPENRWLKVKTDYLGSRSYATKDGAASRALPSQNRTASFGEVGTSGGRNHDSIDRKQKETASFDEFGTSDGYERNSIVFEGDDTYEERDAIDRLTSKMDPGQDRLSTITPSEKSVFQKLFSDMFDQHQRMSKRALPTLDLFKDTAMVDSDMAPVPNKKGAMKQVGRMISNVTKERTNAEMEQLIKRYPVALRAAAARAIGFQPGMTAEQTERERIGDEAMDNKLEELRKPERERVERLMRASTTDVELWAVMEEEVFSLIPKLGLHQKETAPEHEPRSTKAAKKLKKKSKAAAAAAEAEEEADEQPDIEPEPVPAQPVTEEGISALARDGPLYPSHLLLGLRLLDRSFSKPSMLTLSVLPKIKSLGLFSQILGGTTQLYNELMIIYWHRREDFPAILDLLAEMEQSALDWDAQTLHIVSTIDAYQKSTLRGNRSEELSMLWGLPAFSPGSFGSWREKIKQAIAGREREVDRIQNSMLY</sequence>
<proteinExistence type="predicted"/>
<feature type="domain" description="Mtf2-like C-terminal" evidence="2">
    <location>
        <begin position="357"/>
        <end position="558"/>
    </location>
</feature>
<name>A0A9P8CGU0_9HELO</name>
<dbReference type="PANTHER" id="PTHR39468:SF1">
    <property type="entry name" value="MTF2-LIKE C-TERMINAL DOMAIN-CONTAINING PROTEIN"/>
    <property type="match status" value="1"/>
</dbReference>
<feature type="region of interest" description="Disordered" evidence="1">
    <location>
        <begin position="57"/>
        <end position="98"/>
    </location>
</feature>
<feature type="compositionally biased region" description="Basic and acidic residues" evidence="1">
    <location>
        <begin position="398"/>
        <end position="409"/>
    </location>
</feature>
<dbReference type="Proteomes" id="UP000887226">
    <property type="component" value="Unassembled WGS sequence"/>
</dbReference>
<feature type="compositionally biased region" description="Basic and acidic residues" evidence="1">
    <location>
        <begin position="179"/>
        <end position="192"/>
    </location>
</feature>
<dbReference type="Pfam" id="PF19189">
    <property type="entry name" value="Mtf2"/>
    <property type="match status" value="1"/>
</dbReference>
<feature type="region of interest" description="Disordered" evidence="1">
    <location>
        <begin position="398"/>
        <end position="449"/>
    </location>
</feature>
<comment type="caution">
    <text evidence="3">The sequence shown here is derived from an EMBL/GenBank/DDBJ whole genome shotgun (WGS) entry which is preliminary data.</text>
</comment>
<dbReference type="InterPro" id="IPR043837">
    <property type="entry name" value="Mtf2-like_C"/>
</dbReference>
<dbReference type="EMBL" id="MU253814">
    <property type="protein sequence ID" value="KAG9246192.1"/>
    <property type="molecule type" value="Genomic_DNA"/>
</dbReference>
<feature type="compositionally biased region" description="Basic residues" evidence="1">
    <location>
        <begin position="411"/>
        <end position="421"/>
    </location>
</feature>
<evidence type="ECO:0000259" key="2">
    <source>
        <dbReference type="Pfam" id="PF19189"/>
    </source>
</evidence>
<evidence type="ECO:0000313" key="3">
    <source>
        <dbReference type="EMBL" id="KAG9246192.1"/>
    </source>
</evidence>
<gene>
    <name evidence="3" type="ORF">BJ878DRAFT_498197</name>
</gene>
<keyword evidence="4" id="KW-1185">Reference proteome</keyword>
<protein>
    <recommendedName>
        <fullName evidence="2">Mtf2-like C-terminal domain-containing protein</fullName>
    </recommendedName>
</protein>
<evidence type="ECO:0000313" key="4">
    <source>
        <dbReference type="Proteomes" id="UP000887226"/>
    </source>
</evidence>
<accession>A0A9P8CGU0</accession>
<dbReference type="AlphaFoldDB" id="A0A9P8CGU0"/>
<dbReference type="PANTHER" id="PTHR39468">
    <property type="entry name" value="CHROMOSOME 7, WHOLE GENOME SHOTGUN SEQUENCE"/>
    <property type="match status" value="1"/>
</dbReference>
<dbReference type="InterPro" id="IPR040009">
    <property type="entry name" value="Mtf2/C5D6.12-like"/>
</dbReference>
<organism evidence="3 4">
    <name type="scientific">Calycina marina</name>
    <dbReference type="NCBI Taxonomy" id="1763456"/>
    <lineage>
        <taxon>Eukaryota</taxon>
        <taxon>Fungi</taxon>
        <taxon>Dikarya</taxon>
        <taxon>Ascomycota</taxon>
        <taxon>Pezizomycotina</taxon>
        <taxon>Leotiomycetes</taxon>
        <taxon>Helotiales</taxon>
        <taxon>Pezizellaceae</taxon>
        <taxon>Calycina</taxon>
    </lineage>
</organism>
<dbReference type="OrthoDB" id="2444174at2759"/>
<feature type="region of interest" description="Disordered" evidence="1">
    <location>
        <begin position="156"/>
        <end position="199"/>
    </location>
</feature>
<dbReference type="GO" id="GO:0005739">
    <property type="term" value="C:mitochondrion"/>
    <property type="evidence" value="ECO:0007669"/>
    <property type="project" value="InterPro"/>
</dbReference>
<reference evidence="3" key="1">
    <citation type="journal article" date="2021" name="IMA Fungus">
        <title>Genomic characterization of three marine fungi, including Emericellopsis atlantica sp. nov. with signatures of a generalist lifestyle and marine biomass degradation.</title>
        <authorList>
            <person name="Hagestad O.C."/>
            <person name="Hou L."/>
            <person name="Andersen J.H."/>
            <person name="Hansen E.H."/>
            <person name="Altermark B."/>
            <person name="Li C."/>
            <person name="Kuhnert E."/>
            <person name="Cox R.J."/>
            <person name="Crous P.W."/>
            <person name="Spatafora J.W."/>
            <person name="Lail K."/>
            <person name="Amirebrahimi M."/>
            <person name="Lipzen A."/>
            <person name="Pangilinan J."/>
            <person name="Andreopoulos W."/>
            <person name="Hayes R.D."/>
            <person name="Ng V."/>
            <person name="Grigoriev I.V."/>
            <person name="Jackson S.A."/>
            <person name="Sutton T.D.S."/>
            <person name="Dobson A.D.W."/>
            <person name="Rama T."/>
        </authorList>
    </citation>
    <scope>NUCLEOTIDE SEQUENCE</scope>
    <source>
        <strain evidence="3">TRa3180A</strain>
    </source>
</reference>
<feature type="compositionally biased region" description="Basic and acidic residues" evidence="1">
    <location>
        <begin position="57"/>
        <end position="69"/>
    </location>
</feature>